<sequence>MDTKKVWFVTGTSKGLGLSLVKNLINEGHKVAATSRSVEMLKKQLASCTNLLALEMDITNEKSIKDAVAQTLKTFGTIDVLVNNAGYAQWGTLEELSDKEARQNFDINVFGALNVIRAIMGHFRSKKSGHIFNIASIGGFIGTFPSFGIYIATKFAVVGLTEALSAEVKEFDIKATIVYPGYFRTNFLDKGSSILPLNSIEAYTSARNSEQWHETEMRGKQLGNPDKAAAALIQLAESKNPPLHFFMGSDAFDMAHNKMAVIQNELNTHEALSKSTDF</sequence>
<dbReference type="Pfam" id="PF00106">
    <property type="entry name" value="adh_short"/>
    <property type="match status" value="1"/>
</dbReference>
<evidence type="ECO:0000256" key="3">
    <source>
        <dbReference type="RuleBase" id="RU000363"/>
    </source>
</evidence>
<comment type="similarity">
    <text evidence="1 3">Belongs to the short-chain dehydrogenases/reductases (SDR) family.</text>
</comment>
<dbReference type="InterPro" id="IPR036291">
    <property type="entry name" value="NAD(P)-bd_dom_sf"/>
</dbReference>
<gene>
    <name evidence="4" type="ORF">FSB73_15720</name>
</gene>
<dbReference type="CDD" id="cd05374">
    <property type="entry name" value="17beta-HSD-like_SDR_c"/>
    <property type="match status" value="1"/>
</dbReference>
<dbReference type="InterPro" id="IPR051911">
    <property type="entry name" value="SDR_oxidoreductase"/>
</dbReference>
<keyword evidence="5" id="KW-1185">Reference proteome</keyword>
<dbReference type="Gene3D" id="3.40.50.720">
    <property type="entry name" value="NAD(P)-binding Rossmann-like Domain"/>
    <property type="match status" value="1"/>
</dbReference>
<evidence type="ECO:0000256" key="2">
    <source>
        <dbReference type="ARBA" id="ARBA00023002"/>
    </source>
</evidence>
<dbReference type="Proteomes" id="UP000321291">
    <property type="component" value="Chromosome"/>
</dbReference>
<dbReference type="RefSeq" id="WP_146784256.1">
    <property type="nucleotide sequence ID" value="NZ_CP042434.1"/>
</dbReference>
<protein>
    <submittedName>
        <fullName evidence="4">SDR family NAD(P)-dependent oxidoreductase</fullName>
    </submittedName>
</protein>
<accession>A0A5B8VP73</accession>
<evidence type="ECO:0000256" key="1">
    <source>
        <dbReference type="ARBA" id="ARBA00006484"/>
    </source>
</evidence>
<keyword evidence="2" id="KW-0560">Oxidoreductase</keyword>
<dbReference type="PRINTS" id="PR00080">
    <property type="entry name" value="SDRFAMILY"/>
</dbReference>
<dbReference type="KEGG" id="agi:FSB73_15720"/>
<dbReference type="AlphaFoldDB" id="A0A5B8VP73"/>
<dbReference type="PANTHER" id="PTHR43976">
    <property type="entry name" value="SHORT CHAIN DEHYDROGENASE"/>
    <property type="match status" value="1"/>
</dbReference>
<organism evidence="4 5">
    <name type="scientific">Arachidicoccus ginsenosidivorans</name>
    <dbReference type="NCBI Taxonomy" id="496057"/>
    <lineage>
        <taxon>Bacteria</taxon>
        <taxon>Pseudomonadati</taxon>
        <taxon>Bacteroidota</taxon>
        <taxon>Chitinophagia</taxon>
        <taxon>Chitinophagales</taxon>
        <taxon>Chitinophagaceae</taxon>
        <taxon>Arachidicoccus</taxon>
    </lineage>
</organism>
<dbReference type="PANTHER" id="PTHR43976:SF16">
    <property type="entry name" value="SHORT-CHAIN DEHYDROGENASE_REDUCTASE FAMILY PROTEIN"/>
    <property type="match status" value="1"/>
</dbReference>
<evidence type="ECO:0000313" key="4">
    <source>
        <dbReference type="EMBL" id="QEC72911.1"/>
    </source>
</evidence>
<name>A0A5B8VP73_9BACT</name>
<dbReference type="GO" id="GO:0016491">
    <property type="term" value="F:oxidoreductase activity"/>
    <property type="evidence" value="ECO:0007669"/>
    <property type="project" value="UniProtKB-KW"/>
</dbReference>
<dbReference type="OrthoDB" id="1235794at2"/>
<reference evidence="4 5" key="1">
    <citation type="journal article" date="2017" name="Int. J. Syst. Evol. Microbiol.">
        <title>Arachidicoccus ginsenosidivorans sp. nov., with ginsenoside-converting activity isolated from ginseng cultivating soil.</title>
        <authorList>
            <person name="Siddiqi M.Z."/>
            <person name="Aslam Z."/>
            <person name="Im W.T."/>
        </authorList>
    </citation>
    <scope>NUCLEOTIDE SEQUENCE [LARGE SCALE GENOMIC DNA]</scope>
    <source>
        <strain evidence="4 5">Gsoil 809</strain>
    </source>
</reference>
<dbReference type="SUPFAM" id="SSF51735">
    <property type="entry name" value="NAD(P)-binding Rossmann-fold domains"/>
    <property type="match status" value="1"/>
</dbReference>
<proteinExistence type="inferred from homology"/>
<dbReference type="EMBL" id="CP042434">
    <property type="protein sequence ID" value="QEC72911.1"/>
    <property type="molecule type" value="Genomic_DNA"/>
</dbReference>
<dbReference type="InterPro" id="IPR002347">
    <property type="entry name" value="SDR_fam"/>
</dbReference>
<dbReference type="PRINTS" id="PR00081">
    <property type="entry name" value="GDHRDH"/>
</dbReference>
<evidence type="ECO:0000313" key="5">
    <source>
        <dbReference type="Proteomes" id="UP000321291"/>
    </source>
</evidence>